<evidence type="ECO:0000313" key="8">
    <source>
        <dbReference type="EMBL" id="QSS62043.1"/>
    </source>
</evidence>
<sequence>MSATEDSFSPPSPLSQAESQSQSQSHSPSAASYFSYPVSHVVSGLYRRLTEPTPSRHPASKQPSLDPMSVSEVYNPPHRTSSPFQPPPLTPLTLTAAGSPARLLLTRSLAEEIRLLVPPRLQLLDTWQLAYSLDRDGSSLLTLYDKCKYFGSRSQRAGYVLVVKDSSAAGLGGVRSPGASGGNVFGAYLTDPPHPASHYYGTGECFLWRASVLHPVPFRQERTTNTTTNDSGREAMTTSAGSRAVGQPPLIEINNDLLELVGLPLPPSADTTHVRGRSTTLRGEEQSNDDDTNYNGGTFSKLYESPSRIGDGPDSTANTTKRRDGDGSRSGYGGHLSPTQRSASHDDTNDRGNGSFGDGGQDSSTNLSAGASRSGSGTTTPERIRFKAFPYSGVNDYMILCETGFLSVGGGDGHYGLWLDDSFEKGVSDTCPTFGNEPLSDEGTKFDILGVEIWYIGS</sequence>
<feature type="region of interest" description="Disordered" evidence="6">
    <location>
        <begin position="219"/>
        <end position="246"/>
    </location>
</feature>
<evidence type="ECO:0000256" key="6">
    <source>
        <dbReference type="SAM" id="MobiDB-lite"/>
    </source>
</evidence>
<evidence type="ECO:0000313" key="9">
    <source>
        <dbReference type="Proteomes" id="UP000663671"/>
    </source>
</evidence>
<dbReference type="SMART" id="SM00584">
    <property type="entry name" value="TLDc"/>
    <property type="match status" value="1"/>
</dbReference>
<dbReference type="GO" id="GO:0006979">
    <property type="term" value="P:response to oxidative stress"/>
    <property type="evidence" value="ECO:0007669"/>
    <property type="project" value="TreeGrafter"/>
</dbReference>
<dbReference type="PROSITE" id="PS51886">
    <property type="entry name" value="TLDC"/>
    <property type="match status" value="1"/>
</dbReference>
<evidence type="ECO:0000256" key="3">
    <source>
        <dbReference type="ARBA" id="ARBA00023128"/>
    </source>
</evidence>
<feature type="compositionally biased region" description="Low complexity" evidence="6">
    <location>
        <begin position="14"/>
        <end position="31"/>
    </location>
</feature>
<evidence type="ECO:0000256" key="4">
    <source>
        <dbReference type="ARBA" id="ARBA00037112"/>
    </source>
</evidence>
<gene>
    <name evidence="8" type="ORF">I7I51_04220</name>
</gene>
<comment type="similarity">
    <text evidence="2">Belongs to the OXR1 family.</text>
</comment>
<reference evidence="8" key="1">
    <citation type="submission" date="2021-01" db="EMBL/GenBank/DDBJ databases">
        <title>Chromosome-level genome assembly of a human fungal pathogen reveals clustering of transcriptionally co-regulated genes.</title>
        <authorList>
            <person name="Voorhies M."/>
            <person name="Cohen S."/>
            <person name="Shea T.P."/>
            <person name="Petrus S."/>
            <person name="Munoz J.F."/>
            <person name="Poplawski S."/>
            <person name="Goldman W.E."/>
            <person name="Michael T."/>
            <person name="Cuomo C.A."/>
            <person name="Sil A."/>
            <person name="Beyhan S."/>
        </authorList>
    </citation>
    <scope>NUCLEOTIDE SEQUENCE</scope>
    <source>
        <strain evidence="8">WU24</strain>
    </source>
</reference>
<evidence type="ECO:0000259" key="7">
    <source>
        <dbReference type="PROSITE" id="PS51886"/>
    </source>
</evidence>
<dbReference type="GO" id="GO:0005739">
    <property type="term" value="C:mitochondrion"/>
    <property type="evidence" value="ECO:0007669"/>
    <property type="project" value="UniProtKB-SubCell"/>
</dbReference>
<dbReference type="GO" id="GO:0005634">
    <property type="term" value="C:nucleus"/>
    <property type="evidence" value="ECO:0007669"/>
    <property type="project" value="TreeGrafter"/>
</dbReference>
<feature type="compositionally biased region" description="Low complexity" evidence="6">
    <location>
        <begin position="368"/>
        <end position="380"/>
    </location>
</feature>
<accession>A0A8A1MBE9</accession>
<feature type="region of interest" description="Disordered" evidence="6">
    <location>
        <begin position="49"/>
        <end position="88"/>
    </location>
</feature>
<dbReference type="AlphaFoldDB" id="A0A8A1MBE9"/>
<evidence type="ECO:0000256" key="5">
    <source>
        <dbReference type="ARBA" id="ARBA00040604"/>
    </source>
</evidence>
<dbReference type="Proteomes" id="UP000663671">
    <property type="component" value="Chromosome 5"/>
</dbReference>
<evidence type="ECO:0000256" key="1">
    <source>
        <dbReference type="ARBA" id="ARBA00004173"/>
    </source>
</evidence>
<feature type="region of interest" description="Disordered" evidence="6">
    <location>
        <begin position="1"/>
        <end position="31"/>
    </location>
</feature>
<proteinExistence type="inferred from homology"/>
<keyword evidence="3" id="KW-0496">Mitochondrion</keyword>
<dbReference type="EMBL" id="CP069111">
    <property type="protein sequence ID" value="QSS62043.1"/>
    <property type="molecule type" value="Genomic_DNA"/>
</dbReference>
<feature type="domain" description="TLDc" evidence="7">
    <location>
        <begin position="103"/>
        <end position="457"/>
    </location>
</feature>
<feature type="compositionally biased region" description="Polar residues" evidence="6">
    <location>
        <begin position="223"/>
        <end position="241"/>
    </location>
</feature>
<evidence type="ECO:0000256" key="2">
    <source>
        <dbReference type="ARBA" id="ARBA00009540"/>
    </source>
</evidence>
<name>A0A8A1MBE9_AJECA</name>
<dbReference type="InterPro" id="IPR006571">
    <property type="entry name" value="TLDc_dom"/>
</dbReference>
<comment type="function">
    <text evidence="4">May be involved in protection from oxidative damage.</text>
</comment>
<dbReference type="PANTHER" id="PTHR23354:SF62">
    <property type="entry name" value="MUSTARD, ISOFORM V"/>
    <property type="match status" value="1"/>
</dbReference>
<dbReference type="VEuPathDB" id="FungiDB:I7I51_04220"/>
<dbReference type="OrthoDB" id="26679at2759"/>
<feature type="region of interest" description="Disordered" evidence="6">
    <location>
        <begin position="264"/>
        <end position="381"/>
    </location>
</feature>
<organism evidence="8 9">
    <name type="scientific">Ajellomyces capsulatus</name>
    <name type="common">Darling's disease fungus</name>
    <name type="synonym">Histoplasma capsulatum</name>
    <dbReference type="NCBI Taxonomy" id="5037"/>
    <lineage>
        <taxon>Eukaryota</taxon>
        <taxon>Fungi</taxon>
        <taxon>Dikarya</taxon>
        <taxon>Ascomycota</taxon>
        <taxon>Pezizomycotina</taxon>
        <taxon>Eurotiomycetes</taxon>
        <taxon>Eurotiomycetidae</taxon>
        <taxon>Onygenales</taxon>
        <taxon>Ajellomycetaceae</taxon>
        <taxon>Histoplasma</taxon>
    </lineage>
</organism>
<dbReference type="Pfam" id="PF07534">
    <property type="entry name" value="TLD"/>
    <property type="match status" value="2"/>
</dbReference>
<comment type="subcellular location">
    <subcellularLocation>
        <location evidence="1">Mitochondrion</location>
    </subcellularLocation>
</comment>
<dbReference type="PANTHER" id="PTHR23354">
    <property type="entry name" value="NUCLEOLAR PROTEIN 7/ESTROGEN RECEPTOR COACTIVATOR-RELATED"/>
    <property type="match status" value="1"/>
</dbReference>
<protein>
    <recommendedName>
        <fullName evidence="5">Oxidation resistance protein 1</fullName>
    </recommendedName>
</protein>